<dbReference type="InterPro" id="IPR010982">
    <property type="entry name" value="Lambda_DNA-bd_dom_sf"/>
</dbReference>
<feature type="domain" description="HicB-like antitoxin of toxin-antitoxin system" evidence="1">
    <location>
        <begin position="6"/>
        <end position="69"/>
    </location>
</feature>
<evidence type="ECO:0000313" key="2">
    <source>
        <dbReference type="EMBL" id="OAI10777.1"/>
    </source>
</evidence>
<accession>A0A177MYK6</accession>
<organism evidence="2 3">
    <name type="scientific">Methylomonas koyamae</name>
    <dbReference type="NCBI Taxonomy" id="702114"/>
    <lineage>
        <taxon>Bacteria</taxon>
        <taxon>Pseudomonadati</taxon>
        <taxon>Pseudomonadota</taxon>
        <taxon>Gammaproteobacteria</taxon>
        <taxon>Methylococcales</taxon>
        <taxon>Methylococcaceae</taxon>
        <taxon>Methylomonas</taxon>
    </lineage>
</organism>
<dbReference type="RefSeq" id="WP_064042558.1">
    <property type="nucleotide sequence ID" value="NZ_LUUJ01000130.1"/>
</dbReference>
<dbReference type="OrthoDB" id="5772151at2"/>
<reference evidence="2 3" key="1">
    <citation type="submission" date="2016-03" db="EMBL/GenBank/DDBJ databases">
        <authorList>
            <person name="Ploux O."/>
        </authorList>
    </citation>
    <scope>NUCLEOTIDE SEQUENCE [LARGE SCALE GENOMIC DNA]</scope>
    <source>
        <strain evidence="2 3">R-45378</strain>
    </source>
</reference>
<dbReference type="Gene3D" id="3.30.160.250">
    <property type="match status" value="1"/>
</dbReference>
<proteinExistence type="predicted"/>
<gene>
    <name evidence="2" type="ORF">A1507_21505</name>
</gene>
<name>A0A177MYK6_9GAMM</name>
<dbReference type="InterPro" id="IPR001387">
    <property type="entry name" value="Cro/C1-type_HTH"/>
</dbReference>
<evidence type="ECO:0000259" key="1">
    <source>
        <dbReference type="Pfam" id="PF15970"/>
    </source>
</evidence>
<dbReference type="GO" id="GO:0003677">
    <property type="term" value="F:DNA binding"/>
    <property type="evidence" value="ECO:0007669"/>
    <property type="project" value="InterPro"/>
</dbReference>
<dbReference type="SUPFAM" id="SSF143100">
    <property type="entry name" value="TTHA1013/TTHA0281-like"/>
    <property type="match status" value="1"/>
</dbReference>
<comment type="caution">
    <text evidence="2">The sequence shown here is derived from an EMBL/GenBank/DDBJ whole genome shotgun (WGS) entry which is preliminary data.</text>
</comment>
<dbReference type="Gene3D" id="1.10.260.40">
    <property type="entry name" value="lambda repressor-like DNA-binding domains"/>
    <property type="match status" value="1"/>
</dbReference>
<dbReference type="Pfam" id="PF15970">
    <property type="entry name" value="HicB-like_2"/>
    <property type="match status" value="1"/>
</dbReference>
<dbReference type="Proteomes" id="UP000077857">
    <property type="component" value="Unassembled WGS sequence"/>
</dbReference>
<sequence length="138" mass="15224">MNIAYPYAVCLEEDGVYFVHFRDLEEAFTQGASLEEAAFNAAEVLTGILTYRLDHNQEIPAPSAAQPGERLATPGVEVQSALLLRQARAGRSLSDLANAMQTSWPAVQRLENPHHWPTLKQLDKAARALGKRLVLSLE</sequence>
<dbReference type="EMBL" id="LUUJ01000130">
    <property type="protein sequence ID" value="OAI10777.1"/>
    <property type="molecule type" value="Genomic_DNA"/>
</dbReference>
<evidence type="ECO:0000313" key="3">
    <source>
        <dbReference type="Proteomes" id="UP000077857"/>
    </source>
</evidence>
<dbReference type="InterPro" id="IPR035069">
    <property type="entry name" value="TTHA1013/TTHA0281-like"/>
</dbReference>
<dbReference type="SUPFAM" id="SSF47413">
    <property type="entry name" value="lambda repressor-like DNA-binding domains"/>
    <property type="match status" value="1"/>
</dbReference>
<dbReference type="CDD" id="cd00093">
    <property type="entry name" value="HTH_XRE"/>
    <property type="match status" value="1"/>
</dbReference>
<dbReference type="InterPro" id="IPR031807">
    <property type="entry name" value="HicB-like"/>
</dbReference>
<dbReference type="AlphaFoldDB" id="A0A177MYK6"/>
<protein>
    <recommendedName>
        <fullName evidence="1">HicB-like antitoxin of toxin-antitoxin system domain-containing protein</fullName>
    </recommendedName>
</protein>